<dbReference type="InterPro" id="IPR011701">
    <property type="entry name" value="MFS"/>
</dbReference>
<dbReference type="PANTHER" id="PTHR23513:SF6">
    <property type="entry name" value="MAJOR FACILITATOR SUPERFAMILY ASSOCIATED DOMAIN-CONTAINING PROTEIN"/>
    <property type="match status" value="1"/>
</dbReference>
<feature type="transmembrane region" description="Helical" evidence="6">
    <location>
        <begin position="340"/>
        <end position="360"/>
    </location>
</feature>
<organism evidence="7 8">
    <name type="scientific">Pantoea piersonii</name>
    <dbReference type="NCBI Taxonomy" id="2364647"/>
    <lineage>
        <taxon>Bacteria</taxon>
        <taxon>Pseudomonadati</taxon>
        <taxon>Pseudomonadota</taxon>
        <taxon>Gammaproteobacteria</taxon>
        <taxon>Enterobacterales</taxon>
        <taxon>Erwiniaceae</taxon>
        <taxon>Pantoea</taxon>
    </lineage>
</organism>
<sequence length="389" mass="43151">MNKLILSYANTSFGFWLISFLIPLIVLDISGSAFLVSLSYALNVFPYIVITPLAGVVCDTYNRKNIIMAGELFCCITSLLLFFIIDFNPSAYLVIGLGFIVSSLSAMHHPVFQSLIPDLYEQNEIKNINASVGVIDSTVSILAPVILGALFYKFSKQSALLLVTLCYFLSFITILTIPYHGHKSQAILSLQHIWGSLRKGFEYVLHQKALFNLSCLFFFINMGIRVIFPNLIWIYSAQFHLSSEQIAIMFVIIGFGSILGARIGAALIGRFADVSIIIYCSMIIGLCSILLLAANSALMHAITWALSSLVQSIIVVTYFTYRQKVTEPYILGRVVSVTRLISYMAIPLASVSSGWAISVYDSVTVIYIFSALVILVPLLFYWLATRKAV</sequence>
<evidence type="ECO:0000256" key="2">
    <source>
        <dbReference type="ARBA" id="ARBA00022475"/>
    </source>
</evidence>
<evidence type="ECO:0000313" key="8">
    <source>
        <dbReference type="Proteomes" id="UP001211544"/>
    </source>
</evidence>
<feature type="transmembrane region" description="Helical" evidence="6">
    <location>
        <begin position="33"/>
        <end position="54"/>
    </location>
</feature>
<dbReference type="Gene3D" id="1.20.1250.20">
    <property type="entry name" value="MFS general substrate transporter like domains"/>
    <property type="match status" value="1"/>
</dbReference>
<dbReference type="EMBL" id="CP104760">
    <property type="protein sequence ID" value="WBG93457.1"/>
    <property type="molecule type" value="Genomic_DNA"/>
</dbReference>
<evidence type="ECO:0000256" key="1">
    <source>
        <dbReference type="ARBA" id="ARBA00004651"/>
    </source>
</evidence>
<keyword evidence="4 6" id="KW-1133">Transmembrane helix</keyword>
<reference evidence="7 8" key="1">
    <citation type="journal article" date="2022" name="J Glob Antimicrob Resist">
        <title>First complete genome of a multidrug resistant strain of the novel human pathogen Kalamiella piersonii (GABEKP28) identified in human saliva.</title>
        <authorList>
            <person name="McDonagh F."/>
            <person name="Singh N.K."/>
            <person name="Venkateswaran K."/>
            <person name="Lonappan A.M."/>
            <person name="Hallahan B."/>
            <person name="Tuohy A."/>
            <person name="Burke L."/>
            <person name="Kovarova A."/>
            <person name="Miliotis G."/>
        </authorList>
    </citation>
    <scope>NUCLEOTIDE SEQUENCE [LARGE SCALE GENOMIC DNA]</scope>
    <source>
        <strain evidence="8">GABEKP28</strain>
        <plasmid evidence="7">pGABEKP28_2</plasmid>
    </source>
</reference>
<keyword evidence="2" id="KW-1003">Cell membrane</keyword>
<dbReference type="Pfam" id="PF07690">
    <property type="entry name" value="MFS_1"/>
    <property type="match status" value="1"/>
</dbReference>
<dbReference type="RefSeq" id="WP_269950724.1">
    <property type="nucleotide sequence ID" value="NZ_CP104760.1"/>
</dbReference>
<geneLocation type="plasmid" evidence="7 8">
    <name>pGABEKP28_2</name>
</geneLocation>
<name>A0AAJ5UCB6_9GAMM</name>
<feature type="transmembrane region" description="Helical" evidence="6">
    <location>
        <begin position="7"/>
        <end position="27"/>
    </location>
</feature>
<dbReference type="GO" id="GO:0005886">
    <property type="term" value="C:plasma membrane"/>
    <property type="evidence" value="ECO:0007669"/>
    <property type="project" value="UniProtKB-SubCell"/>
</dbReference>
<keyword evidence="8" id="KW-1185">Reference proteome</keyword>
<gene>
    <name evidence="7" type="ORF">N5580_21090</name>
</gene>
<dbReference type="Proteomes" id="UP001211544">
    <property type="component" value="Plasmid pGABEKP28_2"/>
</dbReference>
<feature type="transmembrane region" description="Helical" evidence="6">
    <location>
        <begin position="66"/>
        <end position="85"/>
    </location>
</feature>
<feature type="transmembrane region" description="Helical" evidence="6">
    <location>
        <begin position="158"/>
        <end position="179"/>
    </location>
</feature>
<dbReference type="CDD" id="cd06173">
    <property type="entry name" value="MFS_MefA_like"/>
    <property type="match status" value="1"/>
</dbReference>
<feature type="transmembrane region" description="Helical" evidence="6">
    <location>
        <begin position="91"/>
        <end position="112"/>
    </location>
</feature>
<feature type="transmembrane region" description="Helical" evidence="6">
    <location>
        <begin position="246"/>
        <end position="269"/>
    </location>
</feature>
<keyword evidence="7" id="KW-0614">Plasmid</keyword>
<feature type="transmembrane region" description="Helical" evidence="6">
    <location>
        <begin position="366"/>
        <end position="384"/>
    </location>
</feature>
<accession>A0AAJ5UCB6</accession>
<evidence type="ECO:0000256" key="5">
    <source>
        <dbReference type="ARBA" id="ARBA00023136"/>
    </source>
</evidence>
<keyword evidence="5 6" id="KW-0472">Membrane</keyword>
<evidence type="ECO:0000313" key="7">
    <source>
        <dbReference type="EMBL" id="WBG93457.1"/>
    </source>
</evidence>
<dbReference type="KEGG" id="kpie:N5580_21090"/>
<evidence type="ECO:0000256" key="6">
    <source>
        <dbReference type="SAM" id="Phobius"/>
    </source>
</evidence>
<evidence type="ECO:0000256" key="4">
    <source>
        <dbReference type="ARBA" id="ARBA00022989"/>
    </source>
</evidence>
<dbReference type="AlphaFoldDB" id="A0AAJ5UCB6"/>
<comment type="subcellular location">
    <subcellularLocation>
        <location evidence="1">Cell membrane</location>
        <topology evidence="1">Multi-pass membrane protein</topology>
    </subcellularLocation>
</comment>
<proteinExistence type="predicted"/>
<dbReference type="SUPFAM" id="SSF103473">
    <property type="entry name" value="MFS general substrate transporter"/>
    <property type="match status" value="1"/>
</dbReference>
<keyword evidence="3 6" id="KW-0812">Transmembrane</keyword>
<feature type="transmembrane region" description="Helical" evidence="6">
    <location>
        <begin position="276"/>
        <end position="295"/>
    </location>
</feature>
<evidence type="ECO:0000256" key="3">
    <source>
        <dbReference type="ARBA" id="ARBA00022692"/>
    </source>
</evidence>
<feature type="transmembrane region" description="Helical" evidence="6">
    <location>
        <begin position="209"/>
        <end position="234"/>
    </location>
</feature>
<dbReference type="GO" id="GO:0022857">
    <property type="term" value="F:transmembrane transporter activity"/>
    <property type="evidence" value="ECO:0007669"/>
    <property type="project" value="InterPro"/>
</dbReference>
<dbReference type="PANTHER" id="PTHR23513">
    <property type="entry name" value="INTEGRAL MEMBRANE EFFLUX PROTEIN-RELATED"/>
    <property type="match status" value="1"/>
</dbReference>
<feature type="transmembrane region" description="Helical" evidence="6">
    <location>
        <begin position="301"/>
        <end position="319"/>
    </location>
</feature>
<dbReference type="InterPro" id="IPR036259">
    <property type="entry name" value="MFS_trans_sf"/>
</dbReference>
<protein>
    <submittedName>
        <fullName evidence="7">MFS transporter</fullName>
    </submittedName>
</protein>